<feature type="region of interest" description="Disordered" evidence="1">
    <location>
        <begin position="198"/>
        <end position="220"/>
    </location>
</feature>
<dbReference type="AlphaFoldDB" id="A0AAW2Y479"/>
<feature type="compositionally biased region" description="Polar residues" evidence="1">
    <location>
        <begin position="246"/>
        <end position="260"/>
    </location>
</feature>
<reference evidence="2" key="2">
    <citation type="journal article" date="2024" name="Plant">
        <title>Genomic evolution and insights into agronomic trait innovations of Sesamum species.</title>
        <authorList>
            <person name="Miao H."/>
            <person name="Wang L."/>
            <person name="Qu L."/>
            <person name="Liu H."/>
            <person name="Sun Y."/>
            <person name="Le M."/>
            <person name="Wang Q."/>
            <person name="Wei S."/>
            <person name="Zheng Y."/>
            <person name="Lin W."/>
            <person name="Duan Y."/>
            <person name="Cao H."/>
            <person name="Xiong S."/>
            <person name="Wang X."/>
            <person name="Wei L."/>
            <person name="Li C."/>
            <person name="Ma Q."/>
            <person name="Ju M."/>
            <person name="Zhao R."/>
            <person name="Li G."/>
            <person name="Mu C."/>
            <person name="Tian Q."/>
            <person name="Mei H."/>
            <person name="Zhang T."/>
            <person name="Gao T."/>
            <person name="Zhang H."/>
        </authorList>
    </citation>
    <scope>NUCLEOTIDE SEQUENCE</scope>
    <source>
        <strain evidence="2">KEN1</strain>
    </source>
</reference>
<feature type="compositionally biased region" description="Low complexity" evidence="1">
    <location>
        <begin position="31"/>
        <end position="61"/>
    </location>
</feature>
<feature type="compositionally biased region" description="Polar residues" evidence="1">
    <location>
        <begin position="151"/>
        <end position="164"/>
    </location>
</feature>
<gene>
    <name evidence="2" type="ORF">Slati_0682600</name>
</gene>
<evidence type="ECO:0000313" key="2">
    <source>
        <dbReference type="EMBL" id="KAL0460554.1"/>
    </source>
</evidence>
<dbReference type="PANTHER" id="PTHR33356">
    <property type="entry name" value="TIP41-LIKE PROTEIN"/>
    <property type="match status" value="1"/>
</dbReference>
<reference evidence="2" key="1">
    <citation type="submission" date="2020-06" db="EMBL/GenBank/DDBJ databases">
        <authorList>
            <person name="Li T."/>
            <person name="Hu X."/>
            <person name="Zhang T."/>
            <person name="Song X."/>
            <person name="Zhang H."/>
            <person name="Dai N."/>
            <person name="Sheng W."/>
            <person name="Hou X."/>
            <person name="Wei L."/>
        </authorList>
    </citation>
    <scope>NUCLEOTIDE SEQUENCE</scope>
    <source>
        <strain evidence="2">KEN1</strain>
        <tissue evidence="2">Leaf</tissue>
    </source>
</reference>
<comment type="caution">
    <text evidence="2">The sequence shown here is derived from an EMBL/GenBank/DDBJ whole genome shotgun (WGS) entry which is preliminary data.</text>
</comment>
<feature type="region of interest" description="Disordered" evidence="1">
    <location>
        <begin position="28"/>
        <end position="69"/>
    </location>
</feature>
<accession>A0AAW2Y479</accession>
<dbReference type="EMBL" id="JACGWN010000002">
    <property type="protein sequence ID" value="KAL0460554.1"/>
    <property type="molecule type" value="Genomic_DNA"/>
</dbReference>
<proteinExistence type="predicted"/>
<feature type="region of interest" description="Disordered" evidence="1">
    <location>
        <begin position="85"/>
        <end position="115"/>
    </location>
</feature>
<name>A0AAW2Y479_9LAMI</name>
<feature type="compositionally biased region" description="Basic and acidic residues" evidence="1">
    <location>
        <begin position="97"/>
        <end position="107"/>
    </location>
</feature>
<dbReference type="PANTHER" id="PTHR33356:SF16">
    <property type="entry name" value="G PATCH DOMAIN PROTEIN"/>
    <property type="match status" value="1"/>
</dbReference>
<feature type="region of interest" description="Disordered" evidence="1">
    <location>
        <begin position="139"/>
        <end position="164"/>
    </location>
</feature>
<sequence length="281" mass="30498">MAFDCNERKTLLFSDLFKPHRNTIMSKLEGSSSTSSSNLSSSCDSSSSGFSTPLYSDLGSSEGDDDGDFIAELTRQMAECMLQEEEENADANNVSEGSRHVKNRNESSDVDSGGVYSSPVCFNDGRPPIQVYELKNQPEVVSKERRRAKGTESTQQKQLPKTEQQHYMQYRGREWGISHGRNGHSGSGMQAVFLGGSGSRSGSPGTGVFLPRGARDPTHLKKKSGCSMVLMPTRVLQVLELHFNRVQDSSGAPPSSTGPDESSRPDVLPNGDSELPAIATR</sequence>
<evidence type="ECO:0000256" key="1">
    <source>
        <dbReference type="SAM" id="MobiDB-lite"/>
    </source>
</evidence>
<protein>
    <submittedName>
        <fullName evidence="2">Uncharacterized protein</fullName>
    </submittedName>
</protein>
<feature type="region of interest" description="Disordered" evidence="1">
    <location>
        <begin position="245"/>
        <end position="281"/>
    </location>
</feature>
<organism evidence="2">
    <name type="scientific">Sesamum latifolium</name>
    <dbReference type="NCBI Taxonomy" id="2727402"/>
    <lineage>
        <taxon>Eukaryota</taxon>
        <taxon>Viridiplantae</taxon>
        <taxon>Streptophyta</taxon>
        <taxon>Embryophyta</taxon>
        <taxon>Tracheophyta</taxon>
        <taxon>Spermatophyta</taxon>
        <taxon>Magnoliopsida</taxon>
        <taxon>eudicotyledons</taxon>
        <taxon>Gunneridae</taxon>
        <taxon>Pentapetalae</taxon>
        <taxon>asterids</taxon>
        <taxon>lamiids</taxon>
        <taxon>Lamiales</taxon>
        <taxon>Pedaliaceae</taxon>
        <taxon>Sesamum</taxon>
    </lineage>
</organism>